<protein>
    <submittedName>
        <fullName evidence="9">Vitamin B12 import system, permease protein BtuC</fullName>
    </submittedName>
</protein>
<feature type="transmembrane region" description="Helical" evidence="8">
    <location>
        <begin position="138"/>
        <end position="162"/>
    </location>
</feature>
<feature type="transmembrane region" description="Helical" evidence="8">
    <location>
        <begin position="7"/>
        <end position="34"/>
    </location>
</feature>
<dbReference type="InterPro" id="IPR037294">
    <property type="entry name" value="ABC_BtuC-like"/>
</dbReference>
<evidence type="ECO:0000313" key="10">
    <source>
        <dbReference type="Proteomes" id="UP000035337"/>
    </source>
</evidence>
<evidence type="ECO:0000313" key="9">
    <source>
        <dbReference type="EMBL" id="AKL97775.1"/>
    </source>
</evidence>
<dbReference type="KEGG" id="epo:Epro_0396"/>
<dbReference type="EMBL" id="CP009498">
    <property type="protein sequence ID" value="AKL97775.1"/>
    <property type="molecule type" value="Genomic_DNA"/>
</dbReference>
<dbReference type="STRING" id="1408281.Epro_0396"/>
<dbReference type="CDD" id="cd06550">
    <property type="entry name" value="TM_ABC_iron-siderophores_like"/>
    <property type="match status" value="1"/>
</dbReference>
<dbReference type="InterPro" id="IPR000522">
    <property type="entry name" value="ABC_transptr_permease_BtuC"/>
</dbReference>
<keyword evidence="6 8" id="KW-1133">Transmembrane helix</keyword>
<evidence type="ECO:0000256" key="8">
    <source>
        <dbReference type="SAM" id="Phobius"/>
    </source>
</evidence>
<evidence type="ECO:0000256" key="4">
    <source>
        <dbReference type="ARBA" id="ARBA00022475"/>
    </source>
</evidence>
<dbReference type="PANTHER" id="PTHR30472">
    <property type="entry name" value="FERRIC ENTEROBACTIN TRANSPORT SYSTEM PERMEASE PROTEIN"/>
    <property type="match status" value="1"/>
</dbReference>
<feature type="transmembrane region" description="Helical" evidence="8">
    <location>
        <begin position="265"/>
        <end position="283"/>
    </location>
</feature>
<keyword evidence="10" id="KW-1185">Reference proteome</keyword>
<evidence type="ECO:0000256" key="2">
    <source>
        <dbReference type="ARBA" id="ARBA00007935"/>
    </source>
</evidence>
<name>A0A0G3WIQ8_9BACT</name>
<dbReference type="AlphaFoldDB" id="A0A0G3WIQ8"/>
<dbReference type="PANTHER" id="PTHR30472:SF25">
    <property type="entry name" value="ABC TRANSPORTER PERMEASE PROTEIN MJ0876-RELATED"/>
    <property type="match status" value="1"/>
</dbReference>
<gene>
    <name evidence="9" type="primary">btuC</name>
    <name evidence="9" type="ORF">Epro_0396</name>
</gene>
<accession>A0A0G3WIQ8</accession>
<sequence length="322" mass="34355">MVRNKKNICIFISLTVVLIAVFLFSLFGGVSFFYPDADTLLIIRQIRLPRVLMAIVTGAALAASGCVFQGILRNPLADPFTLGISGGAAFGASCGFVFGLTFLGWFFIPLCAFAGALLSVSIVYFLNSGKRFNSNSMILSGVIISYIFSSAVMLVYVLSSAQQIQNAFMWLMGSFSNFDERLLPFVFIVIILGTAILCLSGNIINAVALGGDKSETLGIDTQKTIKIIFLTASLITACAVSVCGVIGFVGLMMPHIMRKIIGSNHALLIPVSALAGAVFLPLCDSLARMLFAPVIIPVGVVTSIIGGIFFIFLFIKSNRTAL</sequence>
<dbReference type="FunFam" id="1.10.3470.10:FF:000001">
    <property type="entry name" value="Vitamin B12 ABC transporter permease BtuC"/>
    <property type="match status" value="1"/>
</dbReference>
<reference evidence="9 10" key="1">
    <citation type="submission" date="2014-09" db="EMBL/GenBank/DDBJ databases">
        <title>Complete genome sequence of Endomicrobium proavitum.</title>
        <authorList>
            <person name="Zheng H."/>
        </authorList>
    </citation>
    <scope>NUCLEOTIDE SEQUENCE [LARGE SCALE GENOMIC DNA]</scope>
    <source>
        <strain evidence="9 10">Rsa215</strain>
    </source>
</reference>
<feature type="transmembrane region" description="Helical" evidence="8">
    <location>
        <begin position="80"/>
        <end position="100"/>
    </location>
</feature>
<feature type="transmembrane region" description="Helical" evidence="8">
    <location>
        <begin position="182"/>
        <end position="207"/>
    </location>
</feature>
<dbReference type="SUPFAM" id="SSF81345">
    <property type="entry name" value="ABC transporter involved in vitamin B12 uptake, BtuC"/>
    <property type="match status" value="1"/>
</dbReference>
<evidence type="ECO:0000256" key="3">
    <source>
        <dbReference type="ARBA" id="ARBA00022448"/>
    </source>
</evidence>
<feature type="transmembrane region" description="Helical" evidence="8">
    <location>
        <begin position="46"/>
        <end position="68"/>
    </location>
</feature>
<evidence type="ECO:0000256" key="7">
    <source>
        <dbReference type="ARBA" id="ARBA00023136"/>
    </source>
</evidence>
<dbReference type="Pfam" id="PF01032">
    <property type="entry name" value="FecCD"/>
    <property type="match status" value="1"/>
</dbReference>
<keyword evidence="7 8" id="KW-0472">Membrane</keyword>
<comment type="subcellular location">
    <subcellularLocation>
        <location evidence="1">Cell membrane</location>
        <topology evidence="1">Multi-pass membrane protein</topology>
    </subcellularLocation>
</comment>
<dbReference type="Gene3D" id="1.10.3470.10">
    <property type="entry name" value="ABC transporter involved in vitamin B12 uptake, BtuC"/>
    <property type="match status" value="1"/>
</dbReference>
<keyword evidence="3" id="KW-0813">Transport</keyword>
<evidence type="ECO:0000256" key="5">
    <source>
        <dbReference type="ARBA" id="ARBA00022692"/>
    </source>
</evidence>
<proteinExistence type="inferred from homology"/>
<keyword evidence="4" id="KW-1003">Cell membrane</keyword>
<feature type="transmembrane region" description="Helical" evidence="8">
    <location>
        <begin position="106"/>
        <end position="126"/>
    </location>
</feature>
<comment type="similarity">
    <text evidence="2">Belongs to the binding-protein-dependent transport system permease family. FecCD subfamily.</text>
</comment>
<keyword evidence="5 8" id="KW-0812">Transmembrane</keyword>
<evidence type="ECO:0000256" key="6">
    <source>
        <dbReference type="ARBA" id="ARBA00022989"/>
    </source>
</evidence>
<feature type="transmembrane region" description="Helical" evidence="8">
    <location>
        <begin position="290"/>
        <end position="315"/>
    </location>
</feature>
<dbReference type="GO" id="GO:0022857">
    <property type="term" value="F:transmembrane transporter activity"/>
    <property type="evidence" value="ECO:0007669"/>
    <property type="project" value="InterPro"/>
</dbReference>
<dbReference type="GO" id="GO:0005886">
    <property type="term" value="C:plasma membrane"/>
    <property type="evidence" value="ECO:0007669"/>
    <property type="project" value="UniProtKB-SubCell"/>
</dbReference>
<organism evidence="9 10">
    <name type="scientific">Endomicrobium proavitum</name>
    <dbReference type="NCBI Taxonomy" id="1408281"/>
    <lineage>
        <taxon>Bacteria</taxon>
        <taxon>Pseudomonadati</taxon>
        <taxon>Elusimicrobiota</taxon>
        <taxon>Endomicrobiia</taxon>
        <taxon>Endomicrobiales</taxon>
        <taxon>Endomicrobiaceae</taxon>
        <taxon>Endomicrobium</taxon>
    </lineage>
</organism>
<feature type="transmembrane region" description="Helical" evidence="8">
    <location>
        <begin position="227"/>
        <end position="253"/>
    </location>
</feature>
<dbReference type="Proteomes" id="UP000035337">
    <property type="component" value="Chromosome"/>
</dbReference>
<evidence type="ECO:0000256" key="1">
    <source>
        <dbReference type="ARBA" id="ARBA00004651"/>
    </source>
</evidence>